<accession>A0A6I4VQ50</accession>
<dbReference type="GO" id="GO:0006310">
    <property type="term" value="P:DNA recombination"/>
    <property type="evidence" value="ECO:0007669"/>
    <property type="project" value="InterPro"/>
</dbReference>
<name>A0A6I4VQ50_9BACL</name>
<dbReference type="Pfam" id="PF04679">
    <property type="entry name" value="DNA_ligase_A_C"/>
    <property type="match status" value="1"/>
</dbReference>
<evidence type="ECO:0000256" key="3">
    <source>
        <dbReference type="ARBA" id="ARBA00022598"/>
    </source>
</evidence>
<dbReference type="InterPro" id="IPR050326">
    <property type="entry name" value="NAD_dep_DNA_ligaseB"/>
</dbReference>
<evidence type="ECO:0000313" key="10">
    <source>
        <dbReference type="Proteomes" id="UP000430692"/>
    </source>
</evidence>
<dbReference type="GO" id="GO:0006281">
    <property type="term" value="P:DNA repair"/>
    <property type="evidence" value="ECO:0007669"/>
    <property type="project" value="UniProtKB-KW"/>
</dbReference>
<comment type="catalytic activity">
    <reaction evidence="7">
        <text>ATP + (deoxyribonucleotide)n-3'-hydroxyl + 5'-phospho-(deoxyribonucleotide)m = (deoxyribonucleotide)n+m + AMP + diphosphate.</text>
        <dbReference type="EC" id="6.5.1.1"/>
    </reaction>
</comment>
<dbReference type="PANTHER" id="PTHR47810">
    <property type="entry name" value="DNA LIGASE"/>
    <property type="match status" value="1"/>
</dbReference>
<dbReference type="CDD" id="cd07906">
    <property type="entry name" value="Adenylation_DNA_ligase_LigD_LigC"/>
    <property type="match status" value="1"/>
</dbReference>
<dbReference type="GO" id="GO:0006260">
    <property type="term" value="P:DNA replication"/>
    <property type="evidence" value="ECO:0007669"/>
    <property type="project" value="UniProtKB-KW"/>
</dbReference>
<feature type="domain" description="ATP-dependent DNA ligase family profile" evidence="8">
    <location>
        <begin position="105"/>
        <end position="194"/>
    </location>
</feature>
<evidence type="ECO:0000256" key="1">
    <source>
        <dbReference type="ARBA" id="ARBA00001968"/>
    </source>
</evidence>
<evidence type="ECO:0000256" key="7">
    <source>
        <dbReference type="ARBA" id="ARBA00034003"/>
    </source>
</evidence>
<dbReference type="SUPFAM" id="SSF56091">
    <property type="entry name" value="DNA ligase/mRNA capping enzyme, catalytic domain"/>
    <property type="match status" value="1"/>
</dbReference>
<dbReference type="Proteomes" id="UP000430692">
    <property type="component" value="Unassembled WGS sequence"/>
</dbReference>
<dbReference type="Gene3D" id="2.40.50.140">
    <property type="entry name" value="Nucleic acid-binding proteins"/>
    <property type="match status" value="1"/>
</dbReference>
<keyword evidence="3" id="KW-0436">Ligase</keyword>
<dbReference type="GO" id="GO:0003910">
    <property type="term" value="F:DNA ligase (ATP) activity"/>
    <property type="evidence" value="ECO:0007669"/>
    <property type="project" value="UniProtKB-EC"/>
</dbReference>
<evidence type="ECO:0000256" key="2">
    <source>
        <dbReference type="ARBA" id="ARBA00012727"/>
    </source>
</evidence>
<protein>
    <recommendedName>
        <fullName evidence="2">DNA ligase (ATP)</fullName>
        <ecNumber evidence="2">6.5.1.1</ecNumber>
    </recommendedName>
</protein>
<evidence type="ECO:0000256" key="4">
    <source>
        <dbReference type="ARBA" id="ARBA00022705"/>
    </source>
</evidence>
<dbReference type="CDD" id="cd07971">
    <property type="entry name" value="OBF_DNA_ligase_LigD"/>
    <property type="match status" value="1"/>
</dbReference>
<evidence type="ECO:0000256" key="5">
    <source>
        <dbReference type="ARBA" id="ARBA00022763"/>
    </source>
</evidence>
<dbReference type="EMBL" id="WUUL01000001">
    <property type="protein sequence ID" value="MXQ52511.1"/>
    <property type="molecule type" value="Genomic_DNA"/>
</dbReference>
<keyword evidence="10" id="KW-1185">Reference proteome</keyword>
<dbReference type="EC" id="6.5.1.1" evidence="2"/>
<evidence type="ECO:0000313" key="9">
    <source>
        <dbReference type="EMBL" id="MXQ52511.1"/>
    </source>
</evidence>
<dbReference type="Pfam" id="PF01068">
    <property type="entry name" value="DNA_ligase_A_M"/>
    <property type="match status" value="1"/>
</dbReference>
<proteinExistence type="predicted"/>
<organism evidence="9 10">
    <name type="scientific">Shimazuella alba</name>
    <dbReference type="NCBI Taxonomy" id="2690964"/>
    <lineage>
        <taxon>Bacteria</taxon>
        <taxon>Bacillati</taxon>
        <taxon>Bacillota</taxon>
        <taxon>Bacilli</taxon>
        <taxon>Bacillales</taxon>
        <taxon>Thermoactinomycetaceae</taxon>
        <taxon>Shimazuella</taxon>
    </lineage>
</organism>
<reference evidence="9 10" key="1">
    <citation type="submission" date="2019-12" db="EMBL/GenBank/DDBJ databases">
        <title>Whole-genome analyses of novel actinobacteria.</title>
        <authorList>
            <person name="Sahin N."/>
            <person name="Saygin H."/>
        </authorList>
    </citation>
    <scope>NUCLEOTIDE SEQUENCE [LARGE SCALE GENOMIC DNA]</scope>
    <source>
        <strain evidence="9 10">KC615</strain>
    </source>
</reference>
<evidence type="ECO:0000259" key="8">
    <source>
        <dbReference type="PROSITE" id="PS50160"/>
    </source>
</evidence>
<dbReference type="PROSITE" id="PS50160">
    <property type="entry name" value="DNA_LIGASE_A3"/>
    <property type="match status" value="1"/>
</dbReference>
<dbReference type="InterPro" id="IPR012340">
    <property type="entry name" value="NA-bd_OB-fold"/>
</dbReference>
<comment type="cofactor">
    <cofactor evidence="1">
        <name>a divalent metal cation</name>
        <dbReference type="ChEBI" id="CHEBI:60240"/>
    </cofactor>
</comment>
<dbReference type="SUPFAM" id="SSF50249">
    <property type="entry name" value="Nucleic acid-binding proteins"/>
    <property type="match status" value="1"/>
</dbReference>
<dbReference type="GO" id="GO:0005524">
    <property type="term" value="F:ATP binding"/>
    <property type="evidence" value="ECO:0007669"/>
    <property type="project" value="InterPro"/>
</dbReference>
<gene>
    <name evidence="9" type="ORF">GSM42_01825</name>
</gene>
<sequence>MSTFLKPMEPVLSKELLLKSDCVYQVKWDGIRILAKIDKGSVLLHTRHGNLRTSIYPEITALLEAQYANQTLYLDGEMISLHKGKPDFFRVVKRDRMKTASKIQQFISKIPVSYIVFDVLKLDEWITSKSLLTRLSLLQDLIQPSEKLQLCPTSEDGKTLFQYTLDHGWEGIVVKEKNGLYHIGEKHPTWKKIKHFQFITASLLGVTLKSGSVYSLILGVKEDDSWKYIGRVSSGLSTEEKRILTAYSSSLAISTPMAKIPPFREEEIRWFSPIMQAKIRFLEWTPDGTLRNPVIESFQK</sequence>
<keyword evidence="5" id="KW-0227">DNA damage</keyword>
<keyword evidence="4" id="KW-0235">DNA replication</keyword>
<dbReference type="InterPro" id="IPR012309">
    <property type="entry name" value="DNA_ligase_ATP-dep_C"/>
</dbReference>
<comment type="caution">
    <text evidence="9">The sequence shown here is derived from an EMBL/GenBank/DDBJ whole genome shotgun (WGS) entry which is preliminary data.</text>
</comment>
<keyword evidence="6" id="KW-0234">DNA repair</keyword>
<evidence type="ECO:0000256" key="6">
    <source>
        <dbReference type="ARBA" id="ARBA00023204"/>
    </source>
</evidence>
<dbReference type="Gene3D" id="3.30.470.30">
    <property type="entry name" value="DNA ligase/mRNA capping enzyme"/>
    <property type="match status" value="1"/>
</dbReference>
<dbReference type="AlphaFoldDB" id="A0A6I4VQ50"/>
<dbReference type="InterPro" id="IPR012310">
    <property type="entry name" value="DNA_ligase_ATP-dep_cent"/>
</dbReference>
<dbReference type="PANTHER" id="PTHR47810:SF1">
    <property type="entry name" value="DNA LIGASE B"/>
    <property type="match status" value="1"/>
</dbReference>
<dbReference type="RefSeq" id="WP_160799525.1">
    <property type="nucleotide sequence ID" value="NZ_WUUL01000001.1"/>
</dbReference>